<feature type="binding site" evidence="8">
    <location>
        <position position="267"/>
    </location>
    <ligand>
        <name>(6S)-NADPHX</name>
        <dbReference type="ChEBI" id="CHEBI:64076"/>
    </ligand>
</feature>
<dbReference type="InterPro" id="IPR029056">
    <property type="entry name" value="Ribokinase-like"/>
</dbReference>
<dbReference type="HAMAP" id="MF_01965">
    <property type="entry name" value="NADHX_dehydratase"/>
    <property type="match status" value="1"/>
</dbReference>
<evidence type="ECO:0000256" key="7">
    <source>
        <dbReference type="ARBA" id="ARBA00047472"/>
    </source>
</evidence>
<dbReference type="CDD" id="cd01171">
    <property type="entry name" value="YXKO-related"/>
    <property type="match status" value="1"/>
</dbReference>
<keyword evidence="5 8" id="KW-0520">NAD</keyword>
<gene>
    <name evidence="10" type="ORF">HOLleu_30503</name>
</gene>
<keyword evidence="3 8" id="KW-0067">ATP-binding</keyword>
<evidence type="ECO:0000256" key="8">
    <source>
        <dbReference type="HAMAP-Rule" id="MF_03157"/>
    </source>
</evidence>
<evidence type="ECO:0000313" key="10">
    <source>
        <dbReference type="EMBL" id="KAJ8028303.1"/>
    </source>
</evidence>
<dbReference type="EMBL" id="JAIZAY010000015">
    <property type="protein sequence ID" value="KAJ8028303.1"/>
    <property type="molecule type" value="Genomic_DNA"/>
</dbReference>
<feature type="binding site" evidence="8">
    <location>
        <begin position="257"/>
        <end position="266"/>
    </location>
    <ligand>
        <name>ATP</name>
        <dbReference type="ChEBI" id="CHEBI:30616"/>
    </ligand>
</feature>
<comment type="cofactor">
    <cofactor evidence="8">
        <name>Mg(2+)</name>
        <dbReference type="ChEBI" id="CHEBI:18420"/>
    </cofactor>
</comment>
<reference evidence="10" key="1">
    <citation type="submission" date="2021-10" db="EMBL/GenBank/DDBJ databases">
        <title>Tropical sea cucumber genome reveals ecological adaptation and Cuvierian tubules defense mechanism.</title>
        <authorList>
            <person name="Chen T."/>
        </authorList>
    </citation>
    <scope>NUCLEOTIDE SEQUENCE</scope>
    <source>
        <strain evidence="10">Nanhai2018</strain>
        <tissue evidence="10">Muscle</tissue>
    </source>
</reference>
<dbReference type="SUPFAM" id="SSF53613">
    <property type="entry name" value="Ribokinase-like"/>
    <property type="match status" value="1"/>
</dbReference>
<dbReference type="EC" id="4.2.1.93" evidence="8"/>
<comment type="caution">
    <text evidence="10">The sequence shown here is derived from an EMBL/GenBank/DDBJ whole genome shotgun (WGS) entry which is preliminary data.</text>
</comment>
<organism evidence="10 11">
    <name type="scientific">Holothuria leucospilota</name>
    <name type="common">Black long sea cucumber</name>
    <name type="synonym">Mertensiothuria leucospilota</name>
    <dbReference type="NCBI Taxonomy" id="206669"/>
    <lineage>
        <taxon>Eukaryota</taxon>
        <taxon>Metazoa</taxon>
        <taxon>Echinodermata</taxon>
        <taxon>Eleutherozoa</taxon>
        <taxon>Echinozoa</taxon>
        <taxon>Holothuroidea</taxon>
        <taxon>Aspidochirotacea</taxon>
        <taxon>Aspidochirotida</taxon>
        <taxon>Holothuriidae</taxon>
        <taxon>Holothuria</taxon>
    </lineage>
</organism>
<feature type="binding site" evidence="8">
    <location>
        <position position="145"/>
    </location>
    <ligand>
        <name>(6S)-NADPHX</name>
        <dbReference type="ChEBI" id="CHEBI:64076"/>
    </ligand>
</feature>
<evidence type="ECO:0000256" key="3">
    <source>
        <dbReference type="ARBA" id="ARBA00022840"/>
    </source>
</evidence>
<evidence type="ECO:0000313" key="11">
    <source>
        <dbReference type="Proteomes" id="UP001152320"/>
    </source>
</evidence>
<comment type="catalytic activity">
    <reaction evidence="8">
        <text>(6S)-NADHX + ATP = ADP + phosphate + NADH + H(+)</text>
        <dbReference type="Rhea" id="RHEA:19017"/>
        <dbReference type="ChEBI" id="CHEBI:15378"/>
        <dbReference type="ChEBI" id="CHEBI:30616"/>
        <dbReference type="ChEBI" id="CHEBI:43474"/>
        <dbReference type="ChEBI" id="CHEBI:57945"/>
        <dbReference type="ChEBI" id="CHEBI:64074"/>
        <dbReference type="ChEBI" id="CHEBI:456216"/>
        <dbReference type="EC" id="4.2.1.93"/>
    </reaction>
</comment>
<comment type="function">
    <text evidence="8">Catalyzes the dehydration of the S-form of NAD(P)HX at the expense of ATP, which is converted to ADP. Together with NAD(P)HX epimerase, which catalyzes the epimerization of the S- and R-forms, the enzyme allows the repair of both epimers of NAD(P)HX, a damaged form of NAD(P)H that is a result of enzymatic or heat-dependent hydration.</text>
</comment>
<feature type="binding site" evidence="8">
    <location>
        <begin position="198"/>
        <end position="204"/>
    </location>
    <ligand>
        <name>(6S)-NADPHX</name>
        <dbReference type="ChEBI" id="CHEBI:64076"/>
    </ligand>
</feature>
<dbReference type="PANTHER" id="PTHR12592">
    <property type="entry name" value="ATP-DEPENDENT (S)-NAD(P)H-HYDRATE DEHYDRATASE FAMILY MEMBER"/>
    <property type="match status" value="1"/>
</dbReference>
<comment type="catalytic activity">
    <reaction evidence="7 8">
        <text>(6S)-NADPHX + ATP = ADP + phosphate + NADPH + H(+)</text>
        <dbReference type="Rhea" id="RHEA:32231"/>
        <dbReference type="ChEBI" id="CHEBI:15378"/>
        <dbReference type="ChEBI" id="CHEBI:30616"/>
        <dbReference type="ChEBI" id="CHEBI:43474"/>
        <dbReference type="ChEBI" id="CHEBI:57783"/>
        <dbReference type="ChEBI" id="CHEBI:64076"/>
        <dbReference type="ChEBI" id="CHEBI:456216"/>
        <dbReference type="EC" id="4.2.1.93"/>
    </reaction>
</comment>
<dbReference type="GO" id="GO:0046496">
    <property type="term" value="P:nicotinamide nucleotide metabolic process"/>
    <property type="evidence" value="ECO:0007669"/>
    <property type="project" value="UniProtKB-UniRule"/>
</dbReference>
<dbReference type="Proteomes" id="UP001152320">
    <property type="component" value="Chromosome 15"/>
</dbReference>
<accession>A0A9Q1GZP2</accession>
<feature type="binding site" evidence="8">
    <location>
        <begin position="238"/>
        <end position="242"/>
    </location>
    <ligand>
        <name>ATP</name>
        <dbReference type="ChEBI" id="CHEBI:30616"/>
    </ligand>
</feature>
<keyword evidence="6 8" id="KW-0456">Lyase</keyword>
<dbReference type="GO" id="GO:0005524">
    <property type="term" value="F:ATP binding"/>
    <property type="evidence" value="ECO:0007669"/>
    <property type="project" value="UniProtKB-KW"/>
</dbReference>
<proteinExistence type="inferred from homology"/>
<dbReference type="FunFam" id="3.40.1190.20:FF:000023">
    <property type="entry name" value="ATP-dependent (S)-NAD(P)H-hydrate dehydratase"/>
    <property type="match status" value="1"/>
</dbReference>
<keyword evidence="4" id="KW-0521">NADP</keyword>
<dbReference type="OrthoDB" id="8110916at2759"/>
<evidence type="ECO:0000256" key="2">
    <source>
        <dbReference type="ARBA" id="ARBA00022741"/>
    </source>
</evidence>
<name>A0A9Q1GZP2_HOLLE</name>
<dbReference type="AlphaFoldDB" id="A0A9Q1GZP2"/>
<evidence type="ECO:0000259" key="9">
    <source>
        <dbReference type="PROSITE" id="PS51383"/>
    </source>
</evidence>
<evidence type="ECO:0000256" key="5">
    <source>
        <dbReference type="ARBA" id="ARBA00023027"/>
    </source>
</evidence>
<keyword evidence="1 8" id="KW-0597">Phosphoprotein</keyword>
<keyword evidence="2 8" id="KW-0547">Nucleotide-binding</keyword>
<dbReference type="GO" id="GO:0110051">
    <property type="term" value="P:metabolite repair"/>
    <property type="evidence" value="ECO:0007669"/>
    <property type="project" value="TreeGrafter"/>
</dbReference>
<protein>
    <recommendedName>
        <fullName evidence="8">ATP-dependent (S)-NAD(P)H-hydrate dehydratase</fullName>
        <ecNumber evidence="8">4.2.1.93</ecNumber>
    </recommendedName>
    <alternativeName>
        <fullName evidence="8">ATP-dependent NAD(P)HX dehydratase</fullName>
    </alternativeName>
</protein>
<evidence type="ECO:0000256" key="4">
    <source>
        <dbReference type="ARBA" id="ARBA00022857"/>
    </source>
</evidence>
<evidence type="ECO:0000256" key="1">
    <source>
        <dbReference type="ARBA" id="ARBA00022553"/>
    </source>
</evidence>
<dbReference type="PROSITE" id="PS51383">
    <property type="entry name" value="YJEF_C_3"/>
    <property type="match status" value="1"/>
</dbReference>
<comment type="similarity">
    <text evidence="8">Belongs to the NnrD/CARKD family.</text>
</comment>
<dbReference type="PANTHER" id="PTHR12592:SF0">
    <property type="entry name" value="ATP-DEPENDENT (S)-NAD(P)H-HYDRATE DEHYDRATASE"/>
    <property type="match status" value="1"/>
</dbReference>
<evidence type="ECO:0000256" key="6">
    <source>
        <dbReference type="ARBA" id="ARBA00023239"/>
    </source>
</evidence>
<dbReference type="Gene3D" id="3.40.1190.20">
    <property type="match status" value="1"/>
</dbReference>
<dbReference type="InterPro" id="IPR000631">
    <property type="entry name" value="CARKD"/>
</dbReference>
<keyword evidence="11" id="KW-1185">Reference proteome</keyword>
<dbReference type="GO" id="GO:0047453">
    <property type="term" value="F:ATP-dependent NAD(P)H-hydrate dehydratase activity"/>
    <property type="evidence" value="ECO:0007669"/>
    <property type="project" value="UniProtKB-UniRule"/>
</dbReference>
<dbReference type="NCBIfam" id="TIGR00196">
    <property type="entry name" value="yjeF_cterm"/>
    <property type="match status" value="1"/>
</dbReference>
<dbReference type="Pfam" id="PF01256">
    <property type="entry name" value="Carb_kinase"/>
    <property type="match status" value="1"/>
</dbReference>
<feature type="domain" description="YjeF C-terminal" evidence="9">
    <location>
        <begin position="45"/>
        <end position="342"/>
    </location>
</feature>
<sequence>MLRVIFLLQRHLSYSKPGRHLSAMATSNPTPEVMEVVTPDQISEVQTMIKSIVPPLTYEKHKGQDGRIAVIGGCKEYTGAPYFAAMSAYKIGCDLAHVFCTEGAAPVIKTYSPDLIVHPELDVDEPVDAIKKWLPRMHGVVIGPGLGRSSTTMETVKALIGFIKEKAMPTVIDADGLFLLTQSPEIIQNFQQAILTPNIVEFKHLYRKVIGKDPSPDRAVLATAELSQALGNVTVCLKGQEDIIANGMKVIICSERGCPRRCGGQGDILSGTMGVYNFWAHQAVQGNENVNKMLAKIGPTSCAAYAACFVTKKSSELAFKEHQRSMATTDVLAQVHKAFGSYHETLHPNRLQKN</sequence>